<evidence type="ECO:0000256" key="4">
    <source>
        <dbReference type="ARBA" id="ARBA00023136"/>
    </source>
</evidence>
<feature type="transmembrane region" description="Helical" evidence="5">
    <location>
        <begin position="79"/>
        <end position="95"/>
    </location>
</feature>
<dbReference type="InterPro" id="IPR044492">
    <property type="entry name" value="P_typ_ATPase_HD_dom"/>
</dbReference>
<feature type="domain" description="Cation-transporting P-type ATPase N-terminal" evidence="6">
    <location>
        <begin position="1"/>
        <end position="75"/>
    </location>
</feature>
<dbReference type="CDD" id="cd02089">
    <property type="entry name" value="P-type_ATPase_Ca_prok"/>
    <property type="match status" value="1"/>
</dbReference>
<feature type="transmembrane region" description="Helical" evidence="5">
    <location>
        <begin position="670"/>
        <end position="693"/>
    </location>
</feature>
<gene>
    <name evidence="7" type="ORF">KPL37_00605</name>
</gene>
<keyword evidence="8" id="KW-1185">Reference proteome</keyword>
<dbReference type="InterPro" id="IPR004014">
    <property type="entry name" value="ATPase_P-typ_cation-transptr_N"/>
</dbReference>
<dbReference type="Pfam" id="PF00690">
    <property type="entry name" value="Cation_ATPase_N"/>
    <property type="match status" value="1"/>
</dbReference>
<evidence type="ECO:0000259" key="6">
    <source>
        <dbReference type="SMART" id="SM00831"/>
    </source>
</evidence>
<sequence>MFARKTIKEVLEEFNSNLETGLSQKQSEIQREKFGLNQLETKKPKTLFSMFLAQLNDILIYILIAAAVISALLGETSDAVIIAIVIVINATVGIIQESKAEKALDALKKLSTPKAVVRRDGEVKEIPSREVVPGDIIIIDAGRYVPCDLRLLETANLKIEESTLTGESVPVDKIATLVLNGDDIPLGDQKNMLFMSTLATYGRGVGIAVSTGMDTEIGKIAKMLDEKIDTETPLQKKLAQLGKFLGIGALFICALMFIVGVLQKRDLFEMLLTSISLAVAAIPEGLPAIVTIVLAMGVQKMIKQNAIVRKLPAVETLGSVNIICSDKTGTLTQNKMTVIKFYAGETLENIETLNINDKEHKLLLENLILCNDATYSESSKTGDPTEIALLIPGINNNILKDELEKKHPRIDEIPFESDRKLMTTVNKYDDEYYVMTKGAIDNLLNLCTKTYIKGKIIDITPEIKKDIIAISNSMSDDALRVLGAAYKVLKTDHVTIDSLENDLIFIGLVGMIDPPRLEVKDSIALCEKSGIKTVMITGDHQNTAFAIAKDLNITVDPKAVMSGSELDKISDVELNNKIDNIRVFARVSPEHKVKIIKAFKSKGNIVSMTGDGVNDAPSLKMANIGVAMGITGTDVAKGAADMVLIDDNFSTIVAAIKEGRNIFRNIKKTVIFLISCNVGEIIALFLAILLGWASPLRPIHILWVNLITDTLPALALGVDPGDPDVMKYKPRNPKDSLFKGATLSLALNGLLIGILTLAAFVIGAKYYSGATSLFPLFPEGLKREALEHAQTMAFVVLSCSQLVHSLNMRNEKKSIFQIGLFSNKYLIGSIVLGLMLQIFIITIPPLAKAFSVHALSVQDWGFVTLLSLMPLFLNEIVKIFKRVSSKVQEIE</sequence>
<evidence type="ECO:0000313" key="8">
    <source>
        <dbReference type="Proteomes" id="UP000776252"/>
    </source>
</evidence>
<evidence type="ECO:0000256" key="1">
    <source>
        <dbReference type="ARBA" id="ARBA00004141"/>
    </source>
</evidence>
<proteinExistence type="predicted"/>
<dbReference type="Pfam" id="PF00122">
    <property type="entry name" value="E1-E2_ATPase"/>
    <property type="match status" value="1"/>
</dbReference>
<dbReference type="InterPro" id="IPR006068">
    <property type="entry name" value="ATPase_P-typ_cation-transptr_C"/>
</dbReference>
<dbReference type="Pfam" id="PF13246">
    <property type="entry name" value="Cation_ATPase"/>
    <property type="match status" value="1"/>
</dbReference>
<dbReference type="SFLD" id="SFLDG00002">
    <property type="entry name" value="C1.7:_P-type_atpase_like"/>
    <property type="match status" value="1"/>
</dbReference>
<evidence type="ECO:0000256" key="3">
    <source>
        <dbReference type="ARBA" id="ARBA00022989"/>
    </source>
</evidence>
<dbReference type="NCBIfam" id="TIGR01494">
    <property type="entry name" value="ATPase_P-type"/>
    <property type="match status" value="3"/>
</dbReference>
<feature type="transmembrane region" description="Helical" evidence="5">
    <location>
        <begin position="244"/>
        <end position="263"/>
    </location>
</feature>
<protein>
    <submittedName>
        <fullName evidence="7">Cation-translocating P-type ATPase</fullName>
    </submittedName>
</protein>
<dbReference type="InterPro" id="IPR059000">
    <property type="entry name" value="ATPase_P-type_domA"/>
</dbReference>
<organism evidence="7 8">
    <name type="scientific">Clostridium frigoris</name>
    <dbReference type="NCBI Taxonomy" id="205327"/>
    <lineage>
        <taxon>Bacteria</taxon>
        <taxon>Bacillati</taxon>
        <taxon>Bacillota</taxon>
        <taxon>Clostridia</taxon>
        <taxon>Eubacteriales</taxon>
        <taxon>Clostridiaceae</taxon>
        <taxon>Clostridium</taxon>
    </lineage>
</organism>
<dbReference type="EMBL" id="JAHLDV010000001">
    <property type="protein sequence ID" value="MBU3158273.1"/>
    <property type="molecule type" value="Genomic_DNA"/>
</dbReference>
<dbReference type="InterPro" id="IPR001757">
    <property type="entry name" value="P_typ_ATPase"/>
</dbReference>
<dbReference type="SFLD" id="SFLDF00027">
    <property type="entry name" value="p-type_atpase"/>
    <property type="match status" value="1"/>
</dbReference>
<dbReference type="SMART" id="SM00831">
    <property type="entry name" value="Cation_ATPase_N"/>
    <property type="match status" value="1"/>
</dbReference>
<dbReference type="Pfam" id="PF00689">
    <property type="entry name" value="Cation_ATPase_C"/>
    <property type="match status" value="1"/>
</dbReference>
<evidence type="ECO:0000256" key="5">
    <source>
        <dbReference type="SAM" id="Phobius"/>
    </source>
</evidence>
<feature type="transmembrane region" description="Helical" evidence="5">
    <location>
        <begin position="740"/>
        <end position="768"/>
    </location>
</feature>
<dbReference type="PROSITE" id="PS00154">
    <property type="entry name" value="ATPASE_E1_E2"/>
    <property type="match status" value="1"/>
</dbReference>
<reference evidence="7 8" key="1">
    <citation type="submission" date="2021-06" db="EMBL/GenBank/DDBJ databases">
        <title>Clostridia strains as spoilage organisms.</title>
        <authorList>
            <person name="Wambui J."/>
            <person name="Stephan R."/>
            <person name="Stevens M.J.A."/>
        </authorList>
    </citation>
    <scope>NUCLEOTIDE SEQUENCE [LARGE SCALE GENOMIC DNA]</scope>
    <source>
        <strain evidence="7 8">DSM 14204</strain>
    </source>
</reference>
<dbReference type="InterPro" id="IPR018303">
    <property type="entry name" value="ATPase_P-typ_P_site"/>
</dbReference>
<feature type="transmembrane region" description="Helical" evidence="5">
    <location>
        <begin position="859"/>
        <end position="877"/>
    </location>
</feature>
<evidence type="ECO:0000313" key="7">
    <source>
        <dbReference type="EMBL" id="MBU3158273.1"/>
    </source>
</evidence>
<keyword evidence="2 5" id="KW-0812">Transmembrane</keyword>
<dbReference type="SFLD" id="SFLDS00003">
    <property type="entry name" value="Haloacid_Dehalogenase"/>
    <property type="match status" value="1"/>
</dbReference>
<keyword evidence="4 5" id="KW-0472">Membrane</keyword>
<name>A0ABS6BMX9_9CLOT</name>
<feature type="transmembrane region" description="Helical" evidence="5">
    <location>
        <begin position="275"/>
        <end position="298"/>
    </location>
</feature>
<evidence type="ECO:0000256" key="2">
    <source>
        <dbReference type="ARBA" id="ARBA00022692"/>
    </source>
</evidence>
<feature type="transmembrane region" description="Helical" evidence="5">
    <location>
        <begin position="825"/>
        <end position="847"/>
    </location>
</feature>
<dbReference type="PANTHER" id="PTHR42861">
    <property type="entry name" value="CALCIUM-TRANSPORTING ATPASE"/>
    <property type="match status" value="1"/>
</dbReference>
<keyword evidence="3 5" id="KW-1133">Transmembrane helix</keyword>
<dbReference type="Proteomes" id="UP000776252">
    <property type="component" value="Unassembled WGS sequence"/>
</dbReference>
<comment type="subcellular location">
    <subcellularLocation>
        <location evidence="1">Membrane</location>
        <topology evidence="1">Multi-pass membrane protein</topology>
    </subcellularLocation>
</comment>
<dbReference type="RefSeq" id="WP_216145248.1">
    <property type="nucleotide sequence ID" value="NZ_JAHLDV010000001.1"/>
</dbReference>
<accession>A0ABS6BMX9</accession>
<feature type="transmembrane region" description="Helical" evidence="5">
    <location>
        <begin position="51"/>
        <end position="73"/>
    </location>
</feature>
<comment type="caution">
    <text evidence="7">The sequence shown here is derived from an EMBL/GenBank/DDBJ whole genome shotgun (WGS) entry which is preliminary data.</text>
</comment>